<gene>
    <name evidence="2" type="ORF">GQ602_006837</name>
</gene>
<accession>A0A8H4Q225</accession>
<organism evidence="2 3">
    <name type="scientific">Ophiocordyceps camponoti-floridani</name>
    <dbReference type="NCBI Taxonomy" id="2030778"/>
    <lineage>
        <taxon>Eukaryota</taxon>
        <taxon>Fungi</taxon>
        <taxon>Dikarya</taxon>
        <taxon>Ascomycota</taxon>
        <taxon>Pezizomycotina</taxon>
        <taxon>Sordariomycetes</taxon>
        <taxon>Hypocreomycetidae</taxon>
        <taxon>Hypocreales</taxon>
        <taxon>Ophiocordycipitaceae</taxon>
        <taxon>Ophiocordyceps</taxon>
    </lineage>
</organism>
<name>A0A8H4Q225_9HYPO</name>
<dbReference type="Proteomes" id="UP000562929">
    <property type="component" value="Unassembled WGS sequence"/>
</dbReference>
<dbReference type="OrthoDB" id="10532428at2759"/>
<evidence type="ECO:0000313" key="2">
    <source>
        <dbReference type="EMBL" id="KAF4582213.1"/>
    </source>
</evidence>
<feature type="compositionally biased region" description="Basic and acidic residues" evidence="1">
    <location>
        <begin position="1"/>
        <end position="13"/>
    </location>
</feature>
<feature type="region of interest" description="Disordered" evidence="1">
    <location>
        <begin position="129"/>
        <end position="149"/>
    </location>
</feature>
<comment type="caution">
    <text evidence="2">The sequence shown here is derived from an EMBL/GenBank/DDBJ whole genome shotgun (WGS) entry which is preliminary data.</text>
</comment>
<sequence>METRTGKHIESQDAGRLQQQEEDSVSYLEGSSDDCTEHEHLDIYYKLWPVNDYPADDVGRSESEVTANLYYATMLLDSMMLSLKSLLTTTVSRLEFMFIENNISVMARMMPYLRVQSFETWKQAMDLGTETPTRDASDEPDSDASDEPTLPLVAQGRMVTLSIINLVGDGFLRGNIVWKENDMAGNYYGVTTALETCLVFSRWLVEKGHQGILPSCKTIHSFIQGMEYQWCLPAHYASVPLDYRRGWKCQHPKN</sequence>
<evidence type="ECO:0000313" key="3">
    <source>
        <dbReference type="Proteomes" id="UP000562929"/>
    </source>
</evidence>
<dbReference type="AlphaFoldDB" id="A0A8H4Q225"/>
<evidence type="ECO:0000256" key="1">
    <source>
        <dbReference type="SAM" id="MobiDB-lite"/>
    </source>
</evidence>
<proteinExistence type="predicted"/>
<reference evidence="2 3" key="1">
    <citation type="journal article" date="2020" name="G3 (Bethesda)">
        <title>Genetic Underpinnings of Host Manipulation by Ophiocordyceps as Revealed by Comparative Transcriptomics.</title>
        <authorList>
            <person name="Will I."/>
            <person name="Das B."/>
            <person name="Trinh T."/>
            <person name="Brachmann A."/>
            <person name="Ohm R.A."/>
            <person name="de Bekker C."/>
        </authorList>
    </citation>
    <scope>NUCLEOTIDE SEQUENCE [LARGE SCALE GENOMIC DNA]</scope>
    <source>
        <strain evidence="2 3">EC05</strain>
    </source>
</reference>
<dbReference type="EMBL" id="JAACLJ010000008">
    <property type="protein sequence ID" value="KAF4582213.1"/>
    <property type="molecule type" value="Genomic_DNA"/>
</dbReference>
<protein>
    <submittedName>
        <fullName evidence="2">Uncharacterized protein</fullName>
    </submittedName>
</protein>
<feature type="region of interest" description="Disordered" evidence="1">
    <location>
        <begin position="1"/>
        <end position="33"/>
    </location>
</feature>
<keyword evidence="3" id="KW-1185">Reference proteome</keyword>